<evidence type="ECO:0000256" key="8">
    <source>
        <dbReference type="ARBA" id="ARBA00031340"/>
    </source>
</evidence>
<dbReference type="Gene3D" id="1.20.58.1970">
    <property type="match status" value="1"/>
</dbReference>
<protein>
    <recommendedName>
        <fullName evidence="3">Conserved oligomeric Golgi complex subunit 4</fullName>
    </recommendedName>
    <alternativeName>
        <fullName evidence="8">Component of oligomeric Golgi complex 4</fullName>
    </alternativeName>
</protein>
<proteinExistence type="inferred from homology"/>
<evidence type="ECO:0000256" key="10">
    <source>
        <dbReference type="SAM" id="MobiDB-lite"/>
    </source>
</evidence>
<feature type="region of interest" description="Disordered" evidence="10">
    <location>
        <begin position="445"/>
        <end position="471"/>
    </location>
</feature>
<evidence type="ECO:0000259" key="11">
    <source>
        <dbReference type="SMART" id="SM00762"/>
    </source>
</evidence>
<dbReference type="InterPro" id="IPR048682">
    <property type="entry name" value="COG4"/>
</dbReference>
<keyword evidence="4" id="KW-0813">Transport</keyword>
<dbReference type="GO" id="GO:0015031">
    <property type="term" value="P:protein transport"/>
    <property type="evidence" value="ECO:0007669"/>
    <property type="project" value="UniProtKB-KW"/>
</dbReference>
<dbReference type="GO" id="GO:0000139">
    <property type="term" value="C:Golgi membrane"/>
    <property type="evidence" value="ECO:0007669"/>
    <property type="project" value="UniProtKB-SubCell"/>
</dbReference>
<keyword evidence="5" id="KW-0653">Protein transport</keyword>
<evidence type="ECO:0000256" key="9">
    <source>
        <dbReference type="SAM" id="Coils"/>
    </source>
</evidence>
<evidence type="ECO:0000313" key="13">
    <source>
        <dbReference type="Proteomes" id="UP001153954"/>
    </source>
</evidence>
<evidence type="ECO:0000256" key="6">
    <source>
        <dbReference type="ARBA" id="ARBA00023034"/>
    </source>
</evidence>
<dbReference type="AlphaFoldDB" id="A0AAU9V1F2"/>
<feature type="compositionally biased region" description="Pro residues" evidence="10">
    <location>
        <begin position="447"/>
        <end position="459"/>
    </location>
</feature>
<dbReference type="PANTHER" id="PTHR24016:SF0">
    <property type="entry name" value="CONSERVED OLIGOMERIC GOLGI COMPLEX SUBUNIT 4"/>
    <property type="match status" value="1"/>
</dbReference>
<evidence type="ECO:0000256" key="1">
    <source>
        <dbReference type="ARBA" id="ARBA00004395"/>
    </source>
</evidence>
<dbReference type="InterPro" id="IPR048680">
    <property type="entry name" value="COG4_N"/>
</dbReference>
<dbReference type="Pfam" id="PF20663">
    <property type="entry name" value="COG4_N"/>
    <property type="match status" value="1"/>
</dbReference>
<dbReference type="SMART" id="SM00762">
    <property type="entry name" value="Cog4"/>
    <property type="match status" value="1"/>
</dbReference>
<comment type="similarity">
    <text evidence="2">Belongs to the COG4 family.</text>
</comment>
<dbReference type="InterPro" id="IPR013167">
    <property type="entry name" value="COG4_M"/>
</dbReference>
<keyword evidence="6" id="KW-0333">Golgi apparatus</keyword>
<comment type="subcellular location">
    <subcellularLocation>
        <location evidence="1">Golgi apparatus membrane</location>
        <topology evidence="1">Peripheral membrane protein</topology>
    </subcellularLocation>
</comment>
<feature type="domain" description="COG4 transport protein middle alpha-helical bundle" evidence="11">
    <location>
        <begin position="160"/>
        <end position="446"/>
    </location>
</feature>
<organism evidence="12 13">
    <name type="scientific">Euphydryas editha</name>
    <name type="common">Edith's checkerspot</name>
    <dbReference type="NCBI Taxonomy" id="104508"/>
    <lineage>
        <taxon>Eukaryota</taxon>
        <taxon>Metazoa</taxon>
        <taxon>Ecdysozoa</taxon>
        <taxon>Arthropoda</taxon>
        <taxon>Hexapoda</taxon>
        <taxon>Insecta</taxon>
        <taxon>Pterygota</taxon>
        <taxon>Neoptera</taxon>
        <taxon>Endopterygota</taxon>
        <taxon>Lepidoptera</taxon>
        <taxon>Glossata</taxon>
        <taxon>Ditrysia</taxon>
        <taxon>Papilionoidea</taxon>
        <taxon>Nymphalidae</taxon>
        <taxon>Nymphalinae</taxon>
        <taxon>Euphydryas</taxon>
    </lineage>
</organism>
<evidence type="ECO:0000313" key="12">
    <source>
        <dbReference type="EMBL" id="CAH2105131.1"/>
    </source>
</evidence>
<evidence type="ECO:0000256" key="4">
    <source>
        <dbReference type="ARBA" id="ARBA00022448"/>
    </source>
</evidence>
<comment type="caution">
    <text evidence="12">The sequence shown here is derived from an EMBL/GenBank/DDBJ whole genome shotgun (WGS) entry which is preliminary data.</text>
</comment>
<dbReference type="EMBL" id="CAKOGL010000027">
    <property type="protein sequence ID" value="CAH2105131.1"/>
    <property type="molecule type" value="Genomic_DNA"/>
</dbReference>
<sequence>MSLTLLLEKYDVSTEEGLQKALNKIEKEEAEVDEALSNALSRACTLEGRLRTASQAYTKLGEVRNDAQVAANMVDKTAALAKDVSAKVRQLDLARSRVAECQRRVHDLIDLRVCSAGVETAIKAHDYETAAGHVARFLSMEPGSVAAARARGVADPRRDMDAAASTLRDHLVRKFEEASKREDDTAVERLFKLFPQIGRAEEGVDLYAKYLASQLESAVRRAGAVERSSEAGAFAAALTRALEAGAAHVERARLLLAAHAPAHTLLPRALAHLQPKVCAGARRICADMMSARRAGEAAPAGDARAVEPPLCELALAHERLQLYFAFLRKRPELTTNLTEAEKEKCLAEIEKIILECEITRVAQDVLSQYLTLERYFLEESVNKALKLSSAQSGATGSSLVDDVFYIARKVIRRGISTGSVDGACAVLNEAGAQLERCGAALRRRLAAPPPDPLPLPPPPPHDRPRAPPRDDAPRALYLALTNEAESGAEWAEALAEQAVREAEALWRGAGGAGGAAGAGQAGGRDKLRSCAAGLGAAAGAFRAARDLALAALRTALLPALTAWAHALVDPDTDDDELSEEAGALPAALDVLADAARAQLPASADALLAALLADLLARAEDALLRNHYDRRGGLCVERRVRRLATWAGGNAPGARERAGALAAAAALLALEKLAHVHEALPPAALPPARVRDVLARRTDFKLEDIKRLKL</sequence>
<dbReference type="Pfam" id="PF08318">
    <property type="entry name" value="COG4_m"/>
    <property type="match status" value="2"/>
</dbReference>
<keyword evidence="7" id="KW-0472">Membrane</keyword>
<dbReference type="PANTHER" id="PTHR24016">
    <property type="entry name" value="CONSERVED OLIGOMERIC GOLGI COMPLEX SUBUNIT 4"/>
    <property type="match status" value="1"/>
</dbReference>
<evidence type="ECO:0000256" key="2">
    <source>
        <dbReference type="ARBA" id="ARBA00009215"/>
    </source>
</evidence>
<feature type="compositionally biased region" description="Basic and acidic residues" evidence="10">
    <location>
        <begin position="460"/>
        <end position="471"/>
    </location>
</feature>
<keyword evidence="13" id="KW-1185">Reference proteome</keyword>
<evidence type="ECO:0000256" key="5">
    <source>
        <dbReference type="ARBA" id="ARBA00022927"/>
    </source>
</evidence>
<feature type="coiled-coil region" evidence="9">
    <location>
        <begin position="15"/>
        <end position="42"/>
    </location>
</feature>
<reference evidence="12" key="1">
    <citation type="submission" date="2022-03" db="EMBL/GenBank/DDBJ databases">
        <authorList>
            <person name="Tunstrom K."/>
        </authorList>
    </citation>
    <scope>NUCLEOTIDE SEQUENCE</scope>
</reference>
<keyword evidence="9" id="KW-0175">Coiled coil</keyword>
<name>A0AAU9V1F2_EUPED</name>
<evidence type="ECO:0000256" key="3">
    <source>
        <dbReference type="ARBA" id="ARBA00020975"/>
    </source>
</evidence>
<evidence type="ECO:0000256" key="7">
    <source>
        <dbReference type="ARBA" id="ARBA00023136"/>
    </source>
</evidence>
<gene>
    <name evidence="12" type="ORF">EEDITHA_LOCUS19436</name>
</gene>
<dbReference type="Proteomes" id="UP001153954">
    <property type="component" value="Unassembled WGS sequence"/>
</dbReference>
<accession>A0AAU9V1F2</accession>